<dbReference type="InterPro" id="IPR050539">
    <property type="entry name" value="ThrE_Dicarb/AminoAcid_Exp"/>
</dbReference>
<sequence>MDNSEINNRKNIKKLLILATLAGDIMLRSGAEIYRVEDTVVRICKSRKDIKYVDAYIVPTGIFISLEYKGELISYIKRVKTISIDLNKITLVNEFSRNFVNSQMSMDDGLKELKKINKVNSYTNLTKTFFGSLAAAFFCVLLGGSFLDFIASFTVSFIVLTIINLISKFNLTFFINNLFGAILAAAFSHIFVKIGIGGNLDKVIIGSIMCLVPGVPITNATRDTMSGDFLSGLSRGMEAVFSAIAIALGVGIILNFYAKGVF</sequence>
<comment type="subcellular location">
    <subcellularLocation>
        <location evidence="1">Cell membrane</location>
        <topology evidence="1">Multi-pass membrane protein</topology>
    </subcellularLocation>
</comment>
<name>A0A1M4ZDY4_9FIRM</name>
<dbReference type="AlphaFoldDB" id="A0A1M4ZDY4"/>
<evidence type="ECO:0000256" key="2">
    <source>
        <dbReference type="ARBA" id="ARBA00022475"/>
    </source>
</evidence>
<feature type="domain" description="Threonine/serine exporter-like N-terminal" evidence="8">
    <location>
        <begin position="19"/>
        <end position="256"/>
    </location>
</feature>
<keyword evidence="2" id="KW-1003">Cell membrane</keyword>
<dbReference type="STRING" id="1123404.SAMN02745784_03008"/>
<feature type="transmembrane region" description="Helical" evidence="7">
    <location>
        <begin position="124"/>
        <end position="143"/>
    </location>
</feature>
<dbReference type="RefSeq" id="WP_072977807.1">
    <property type="nucleotide sequence ID" value="NZ_FQTY01000024.1"/>
</dbReference>
<dbReference type="PANTHER" id="PTHR34390:SF2">
    <property type="entry name" value="SUCCINATE TRANSPORTER SUBUNIT YJJP-RELATED"/>
    <property type="match status" value="1"/>
</dbReference>
<evidence type="ECO:0000313" key="9">
    <source>
        <dbReference type="EMBL" id="SHF16165.1"/>
    </source>
</evidence>
<keyword evidence="10" id="KW-1185">Reference proteome</keyword>
<feature type="transmembrane region" description="Helical" evidence="7">
    <location>
        <begin position="239"/>
        <end position="258"/>
    </location>
</feature>
<dbReference type="GO" id="GO:0005886">
    <property type="term" value="C:plasma membrane"/>
    <property type="evidence" value="ECO:0007669"/>
    <property type="project" value="UniProtKB-SubCell"/>
</dbReference>
<keyword evidence="4 7" id="KW-1133">Transmembrane helix</keyword>
<evidence type="ECO:0000313" key="10">
    <source>
        <dbReference type="Proteomes" id="UP000184114"/>
    </source>
</evidence>
<dbReference type="GO" id="GO:0022857">
    <property type="term" value="F:transmembrane transporter activity"/>
    <property type="evidence" value="ECO:0007669"/>
    <property type="project" value="InterPro"/>
</dbReference>
<evidence type="ECO:0000259" key="8">
    <source>
        <dbReference type="Pfam" id="PF06738"/>
    </source>
</evidence>
<dbReference type="Proteomes" id="UP000184114">
    <property type="component" value="Unassembled WGS sequence"/>
</dbReference>
<dbReference type="PANTHER" id="PTHR34390">
    <property type="entry name" value="UPF0442 PROTEIN YJJB-RELATED"/>
    <property type="match status" value="1"/>
</dbReference>
<dbReference type="Pfam" id="PF06738">
    <property type="entry name" value="ThrE"/>
    <property type="match status" value="1"/>
</dbReference>
<feature type="transmembrane region" description="Helical" evidence="7">
    <location>
        <begin position="173"/>
        <end position="192"/>
    </location>
</feature>
<dbReference type="InterPro" id="IPR010619">
    <property type="entry name" value="ThrE-like_N"/>
</dbReference>
<keyword evidence="5 7" id="KW-0472">Membrane</keyword>
<evidence type="ECO:0000256" key="7">
    <source>
        <dbReference type="SAM" id="Phobius"/>
    </source>
</evidence>
<dbReference type="GeneID" id="90995243"/>
<proteinExistence type="inferred from homology"/>
<dbReference type="GO" id="GO:0015744">
    <property type="term" value="P:succinate transport"/>
    <property type="evidence" value="ECO:0007669"/>
    <property type="project" value="TreeGrafter"/>
</dbReference>
<evidence type="ECO:0000256" key="1">
    <source>
        <dbReference type="ARBA" id="ARBA00004651"/>
    </source>
</evidence>
<evidence type="ECO:0000256" key="3">
    <source>
        <dbReference type="ARBA" id="ARBA00022692"/>
    </source>
</evidence>
<accession>A0A1M4ZDY4</accession>
<reference evidence="10" key="1">
    <citation type="submission" date="2016-11" db="EMBL/GenBank/DDBJ databases">
        <authorList>
            <person name="Varghese N."/>
            <person name="Submissions S."/>
        </authorList>
    </citation>
    <scope>NUCLEOTIDE SEQUENCE [LARGE SCALE GENOMIC DNA]</scope>
    <source>
        <strain evidence="10">DSM 18095</strain>
    </source>
</reference>
<keyword evidence="3 7" id="KW-0812">Transmembrane</keyword>
<evidence type="ECO:0000256" key="6">
    <source>
        <dbReference type="ARBA" id="ARBA00034125"/>
    </source>
</evidence>
<evidence type="ECO:0000256" key="5">
    <source>
        <dbReference type="ARBA" id="ARBA00023136"/>
    </source>
</evidence>
<evidence type="ECO:0000256" key="4">
    <source>
        <dbReference type="ARBA" id="ARBA00022989"/>
    </source>
</evidence>
<comment type="similarity">
    <text evidence="6">Belongs to the ThrE exporter (TC 2.A.79) family.</text>
</comment>
<protein>
    <submittedName>
        <fullName evidence="9">Uncharacterized membrane protein YjjP, DUF1212 family</fullName>
    </submittedName>
</protein>
<dbReference type="EMBL" id="FQTY01000024">
    <property type="protein sequence ID" value="SHF16165.1"/>
    <property type="molecule type" value="Genomic_DNA"/>
</dbReference>
<gene>
    <name evidence="9" type="ORF">SAMN02745784_03008</name>
</gene>
<organism evidence="9 10">
    <name type="scientific">Tissierella praeacuta DSM 18095</name>
    <dbReference type="NCBI Taxonomy" id="1123404"/>
    <lineage>
        <taxon>Bacteria</taxon>
        <taxon>Bacillati</taxon>
        <taxon>Bacillota</taxon>
        <taxon>Tissierellia</taxon>
        <taxon>Tissierellales</taxon>
        <taxon>Tissierellaceae</taxon>
        <taxon>Tissierella</taxon>
    </lineage>
</organism>